<dbReference type="GO" id="GO:0005737">
    <property type="term" value="C:cytoplasm"/>
    <property type="evidence" value="ECO:0007669"/>
    <property type="project" value="TreeGrafter"/>
</dbReference>
<sequence length="261" mass="29746">MAMADFDQTDRSRWYFGNIGREAANQILNERVDSGTFLVRDSSTMIGEFVLCVREDQKVSHYIINKLPTDSGSRFRIGDQDFPDIPSLLNFYKTHYLDTTSLIRPAEKEEIQVIARYDFDGRDPDDLPFRKDEILTIVKKDEESWWTARNSKGAEGSIPVPYIEVYVEEQHALPPSQDPIINSPSSLSQPRPKTLPAYAKVITPRIPNAYDKTALKLEVGDIISVTATPVNGQWEGELRGKKGHFPFTHVKFIEQNDNNQL</sequence>
<evidence type="ECO:0000313" key="8">
    <source>
        <dbReference type="EMBL" id="KAF6027141.1"/>
    </source>
</evidence>
<dbReference type="SUPFAM" id="SSF50044">
    <property type="entry name" value="SH3-domain"/>
    <property type="match status" value="2"/>
</dbReference>
<evidence type="ECO:0000259" key="7">
    <source>
        <dbReference type="PROSITE" id="PS50002"/>
    </source>
</evidence>
<dbReference type="InterPro" id="IPR051184">
    <property type="entry name" value="Tyrosine-phos_adapter"/>
</dbReference>
<evidence type="ECO:0000259" key="6">
    <source>
        <dbReference type="PROSITE" id="PS50001"/>
    </source>
</evidence>
<name>A0A7J7JND9_BUGNE</name>
<dbReference type="Gene3D" id="3.30.505.10">
    <property type="entry name" value="SH2 domain"/>
    <property type="match status" value="1"/>
</dbReference>
<protein>
    <recommendedName>
        <fullName evidence="10">Crk</fullName>
    </recommendedName>
</protein>
<dbReference type="GO" id="GO:0035591">
    <property type="term" value="F:signaling adaptor activity"/>
    <property type="evidence" value="ECO:0007669"/>
    <property type="project" value="TreeGrafter"/>
</dbReference>
<dbReference type="PANTHER" id="PTHR19969:SF5">
    <property type="entry name" value="CRK-LIKE PROTEIN"/>
    <property type="match status" value="1"/>
</dbReference>
<dbReference type="GO" id="GO:0030971">
    <property type="term" value="F:receptor tyrosine kinase binding"/>
    <property type="evidence" value="ECO:0007669"/>
    <property type="project" value="TreeGrafter"/>
</dbReference>
<dbReference type="PRINTS" id="PR00401">
    <property type="entry name" value="SH2DOMAIN"/>
</dbReference>
<feature type="domain" description="SH3" evidence="7">
    <location>
        <begin position="108"/>
        <end position="168"/>
    </location>
</feature>
<keyword evidence="3 4" id="KW-0727">SH2 domain</keyword>
<dbReference type="SMART" id="SM00326">
    <property type="entry name" value="SH3"/>
    <property type="match status" value="2"/>
</dbReference>
<dbReference type="SMART" id="SM00252">
    <property type="entry name" value="SH2"/>
    <property type="match status" value="1"/>
</dbReference>
<feature type="domain" description="SH2" evidence="6">
    <location>
        <begin position="14"/>
        <end position="106"/>
    </location>
</feature>
<feature type="domain" description="SH3" evidence="7">
    <location>
        <begin position="194"/>
        <end position="255"/>
    </location>
</feature>
<evidence type="ECO:0008006" key="10">
    <source>
        <dbReference type="Google" id="ProtNLM"/>
    </source>
</evidence>
<evidence type="ECO:0000313" key="9">
    <source>
        <dbReference type="Proteomes" id="UP000593567"/>
    </source>
</evidence>
<dbReference type="AlphaFoldDB" id="A0A7J7JND9"/>
<evidence type="ECO:0000256" key="1">
    <source>
        <dbReference type="ARBA" id="ARBA00009756"/>
    </source>
</evidence>
<dbReference type="GO" id="GO:0007167">
    <property type="term" value="P:enzyme-linked receptor protein signaling pathway"/>
    <property type="evidence" value="ECO:0007669"/>
    <property type="project" value="TreeGrafter"/>
</dbReference>
<dbReference type="PANTHER" id="PTHR19969">
    <property type="entry name" value="SH2-SH3 ADAPTOR PROTEIN-RELATED"/>
    <property type="match status" value="1"/>
</dbReference>
<dbReference type="EMBL" id="VXIV02002136">
    <property type="protein sequence ID" value="KAF6027141.1"/>
    <property type="molecule type" value="Genomic_DNA"/>
</dbReference>
<dbReference type="Proteomes" id="UP000593567">
    <property type="component" value="Unassembled WGS sequence"/>
</dbReference>
<dbReference type="Pfam" id="PF07653">
    <property type="entry name" value="SH3_2"/>
    <property type="match status" value="1"/>
</dbReference>
<dbReference type="PROSITE" id="PS50002">
    <property type="entry name" value="SH3"/>
    <property type="match status" value="2"/>
</dbReference>
<comment type="caution">
    <text evidence="8">The sequence shown here is derived from an EMBL/GenBank/DDBJ whole genome shotgun (WGS) entry which is preliminary data.</text>
</comment>
<dbReference type="Gene3D" id="2.30.30.40">
    <property type="entry name" value="SH3 Domains"/>
    <property type="match status" value="2"/>
</dbReference>
<proteinExistence type="inferred from homology"/>
<dbReference type="OrthoDB" id="9204160at2759"/>
<comment type="similarity">
    <text evidence="1">Belongs to the CRK family.</text>
</comment>
<accession>A0A7J7JND9</accession>
<dbReference type="InterPro" id="IPR000980">
    <property type="entry name" value="SH2"/>
</dbReference>
<dbReference type="InterPro" id="IPR035458">
    <property type="entry name" value="CRK_SH3_C"/>
</dbReference>
<gene>
    <name evidence="8" type="ORF">EB796_014554</name>
</gene>
<dbReference type="PRINTS" id="PR00452">
    <property type="entry name" value="SH3DOMAIN"/>
</dbReference>
<dbReference type="Pfam" id="PF00018">
    <property type="entry name" value="SH3_1"/>
    <property type="match status" value="1"/>
</dbReference>
<evidence type="ECO:0000256" key="2">
    <source>
        <dbReference type="ARBA" id="ARBA00022443"/>
    </source>
</evidence>
<keyword evidence="9" id="KW-1185">Reference proteome</keyword>
<organism evidence="8 9">
    <name type="scientific">Bugula neritina</name>
    <name type="common">Brown bryozoan</name>
    <name type="synonym">Sertularia neritina</name>
    <dbReference type="NCBI Taxonomy" id="10212"/>
    <lineage>
        <taxon>Eukaryota</taxon>
        <taxon>Metazoa</taxon>
        <taxon>Spiralia</taxon>
        <taxon>Lophotrochozoa</taxon>
        <taxon>Bryozoa</taxon>
        <taxon>Gymnolaemata</taxon>
        <taxon>Cheilostomatida</taxon>
        <taxon>Flustrina</taxon>
        <taxon>Buguloidea</taxon>
        <taxon>Bugulidae</taxon>
        <taxon>Bugula</taxon>
    </lineage>
</organism>
<evidence type="ECO:0000256" key="5">
    <source>
        <dbReference type="PROSITE-ProRule" id="PRU00192"/>
    </source>
</evidence>
<dbReference type="SUPFAM" id="SSF55550">
    <property type="entry name" value="SH2 domain"/>
    <property type="match status" value="1"/>
</dbReference>
<dbReference type="Pfam" id="PF00017">
    <property type="entry name" value="SH2"/>
    <property type="match status" value="1"/>
</dbReference>
<evidence type="ECO:0000256" key="3">
    <source>
        <dbReference type="ARBA" id="ARBA00022999"/>
    </source>
</evidence>
<dbReference type="GO" id="GO:0016477">
    <property type="term" value="P:cell migration"/>
    <property type="evidence" value="ECO:0007669"/>
    <property type="project" value="TreeGrafter"/>
</dbReference>
<keyword evidence="2 5" id="KW-0728">SH3 domain</keyword>
<evidence type="ECO:0000256" key="4">
    <source>
        <dbReference type="PROSITE-ProRule" id="PRU00191"/>
    </source>
</evidence>
<reference evidence="8" key="1">
    <citation type="submission" date="2020-06" db="EMBL/GenBank/DDBJ databases">
        <title>Draft genome of Bugula neritina, a colonial animal packing powerful symbionts and potential medicines.</title>
        <authorList>
            <person name="Rayko M."/>
        </authorList>
    </citation>
    <scope>NUCLEOTIDE SEQUENCE [LARGE SCALE GENOMIC DNA]</scope>
    <source>
        <strain evidence="8">Kwan_BN1</strain>
    </source>
</reference>
<dbReference type="PROSITE" id="PS50001">
    <property type="entry name" value="SH2"/>
    <property type="match status" value="1"/>
</dbReference>
<dbReference type="InterPro" id="IPR036028">
    <property type="entry name" value="SH3-like_dom_sf"/>
</dbReference>
<dbReference type="InterPro" id="IPR036860">
    <property type="entry name" value="SH2_dom_sf"/>
</dbReference>
<dbReference type="InterPro" id="IPR001452">
    <property type="entry name" value="SH3_domain"/>
</dbReference>
<dbReference type="CDD" id="cd11759">
    <property type="entry name" value="SH3_CRK_C"/>
    <property type="match status" value="1"/>
</dbReference>